<evidence type="ECO:0000313" key="3">
    <source>
        <dbReference type="Proteomes" id="UP000005947"/>
    </source>
</evidence>
<keyword evidence="1" id="KW-0812">Transmembrane</keyword>
<keyword evidence="1" id="KW-1133">Transmembrane helix</keyword>
<protein>
    <submittedName>
        <fullName evidence="2">Uncharacterized protein</fullName>
    </submittedName>
</protein>
<evidence type="ECO:0000313" key="2">
    <source>
        <dbReference type="EMBL" id="EGF23362.1"/>
    </source>
</evidence>
<organism evidence="2 3">
    <name type="scientific">Fannyhessea vaginae DSM 15829</name>
    <dbReference type="NCBI Taxonomy" id="525256"/>
    <lineage>
        <taxon>Bacteria</taxon>
        <taxon>Bacillati</taxon>
        <taxon>Actinomycetota</taxon>
        <taxon>Coriobacteriia</taxon>
        <taxon>Coriobacteriales</taxon>
        <taxon>Atopobiaceae</taxon>
        <taxon>Fannyhessea</taxon>
    </lineage>
</organism>
<name>F1T3R8_9ACTN</name>
<dbReference type="AlphaFoldDB" id="F1T3R8"/>
<sequence>MLFLVVNADLLQKGFNMAQELDLKHENNSFAVSLVFPWIKGNMSVDKNFIRVSIPNTILGFIPAGKHVDNSPLQTVSNVSVGTSYKLAPMVIGLLLVLNGIGSISKGLSASILIVIGALLFFSGIKTSFAYERSGIGQVVEFPFFESNHVHEFESQIIDALTKYQDARDAMAANMAGAATIVDAIKQNRM</sequence>
<evidence type="ECO:0000256" key="1">
    <source>
        <dbReference type="SAM" id="Phobius"/>
    </source>
</evidence>
<comment type="caution">
    <text evidence="2">The sequence shown here is derived from an EMBL/GenBank/DDBJ whole genome shotgun (WGS) entry which is preliminary data.</text>
</comment>
<proteinExistence type="predicted"/>
<gene>
    <name evidence="2" type="ORF">HMPREF0091_10309</name>
</gene>
<keyword evidence="3" id="KW-1185">Reference proteome</keyword>
<accession>F1T3R8</accession>
<feature type="transmembrane region" description="Helical" evidence="1">
    <location>
        <begin position="110"/>
        <end position="129"/>
    </location>
</feature>
<dbReference type="EMBL" id="ACGK02000001">
    <property type="protein sequence ID" value="EGF23362.1"/>
    <property type="molecule type" value="Genomic_DNA"/>
</dbReference>
<reference evidence="2 3" key="1">
    <citation type="submission" date="2011-02" db="EMBL/GenBank/DDBJ databases">
        <authorList>
            <person name="Muzny D."/>
            <person name="Qin X."/>
            <person name="Buhay C."/>
            <person name="Dugan-Rocha S."/>
            <person name="Ding Y."/>
            <person name="Chen G."/>
            <person name="Hawes A."/>
            <person name="Holder M."/>
            <person name="Jhangiani S."/>
            <person name="Johnson A."/>
            <person name="Khan Z."/>
            <person name="Li Z."/>
            <person name="Liu W."/>
            <person name="Liu X."/>
            <person name="Perez L."/>
            <person name="Shen H."/>
            <person name="Wang Q."/>
            <person name="Watt J."/>
            <person name="Xi L."/>
            <person name="Xin Y."/>
            <person name="Zhou J."/>
            <person name="Deng J."/>
            <person name="Jiang H."/>
            <person name="Liu Y."/>
            <person name="Qu J."/>
            <person name="Song X.-Z."/>
            <person name="Zhang L."/>
            <person name="Villasana D."/>
            <person name="Johnson A."/>
            <person name="Liu J."/>
            <person name="Liyanage D."/>
            <person name="Lorensuhewa L."/>
            <person name="Robinson T."/>
            <person name="Song A."/>
            <person name="Song B.-B."/>
            <person name="Dinh H."/>
            <person name="Thornton R."/>
            <person name="Coyle M."/>
            <person name="Francisco L."/>
            <person name="Jackson L."/>
            <person name="Javaid M."/>
            <person name="Korchina V."/>
            <person name="Kovar C."/>
            <person name="Mata R."/>
            <person name="Mathew T."/>
            <person name="Ngo R."/>
            <person name="Nguyen L."/>
            <person name="Nguyen N."/>
            <person name="Okwuonu G."/>
            <person name="Ongeri F."/>
            <person name="Pham C."/>
            <person name="Simmons D."/>
            <person name="Wilczek-Boney K."/>
            <person name="Hale W."/>
            <person name="Jakkamsetti A."/>
            <person name="Pham P."/>
            <person name="Ruth R."/>
            <person name="San Lucas F."/>
            <person name="Warren J."/>
            <person name="Zhang J."/>
            <person name="Zhao Z."/>
            <person name="Zhou C."/>
            <person name="Zhu D."/>
            <person name="Lee S."/>
            <person name="Bess C."/>
            <person name="Blankenburg K."/>
            <person name="Forbes L."/>
            <person name="Fu Q."/>
            <person name="Gubbala S."/>
            <person name="Hirani K."/>
            <person name="Jayaseelan J.C."/>
            <person name="Lara F."/>
            <person name="Munidasa M."/>
            <person name="Palculict T."/>
            <person name="Patil S."/>
            <person name="Pu L.-L."/>
            <person name="Saada N."/>
            <person name="Tang L."/>
            <person name="Weissenberger G."/>
            <person name="Zhu Y."/>
            <person name="Hemphill L."/>
            <person name="Shang Y."/>
            <person name="Youmans B."/>
            <person name="Ayvaz T."/>
            <person name="Ross M."/>
            <person name="Santibanez J."/>
            <person name="Aqrawi P."/>
            <person name="Gross S."/>
            <person name="Joshi V."/>
            <person name="Fowler G."/>
            <person name="Nazareth L."/>
            <person name="Reid J."/>
            <person name="Worley K."/>
            <person name="Petrosino J."/>
            <person name="Highlander S."/>
            <person name="Gibbs R."/>
        </authorList>
    </citation>
    <scope>NUCLEOTIDE SEQUENCE [LARGE SCALE GENOMIC DNA]</scope>
    <source>
        <strain evidence="2 3">DSM 15829</strain>
    </source>
</reference>
<dbReference type="Proteomes" id="UP000005947">
    <property type="component" value="Unassembled WGS sequence"/>
</dbReference>
<keyword evidence="1" id="KW-0472">Membrane</keyword>